<proteinExistence type="predicted"/>
<evidence type="ECO:0000313" key="1">
    <source>
        <dbReference type="EMBL" id="CAK9077466.1"/>
    </source>
</evidence>
<reference evidence="1 2" key="1">
    <citation type="submission" date="2024-02" db="EMBL/GenBank/DDBJ databases">
        <authorList>
            <person name="Chen Y."/>
            <person name="Shah S."/>
            <person name="Dougan E. K."/>
            <person name="Thang M."/>
            <person name="Chan C."/>
        </authorList>
    </citation>
    <scope>NUCLEOTIDE SEQUENCE [LARGE SCALE GENOMIC DNA]</scope>
</reference>
<accession>A0ABP0PPI5</accession>
<name>A0ABP0PPI5_9DINO</name>
<dbReference type="Proteomes" id="UP001642464">
    <property type="component" value="Unassembled WGS sequence"/>
</dbReference>
<evidence type="ECO:0000313" key="2">
    <source>
        <dbReference type="Proteomes" id="UP001642464"/>
    </source>
</evidence>
<gene>
    <name evidence="1" type="ORF">SCF082_LOCUS37162</name>
</gene>
<keyword evidence="2" id="KW-1185">Reference proteome</keyword>
<organism evidence="1 2">
    <name type="scientific">Durusdinium trenchii</name>
    <dbReference type="NCBI Taxonomy" id="1381693"/>
    <lineage>
        <taxon>Eukaryota</taxon>
        <taxon>Sar</taxon>
        <taxon>Alveolata</taxon>
        <taxon>Dinophyceae</taxon>
        <taxon>Suessiales</taxon>
        <taxon>Symbiodiniaceae</taxon>
        <taxon>Durusdinium</taxon>
    </lineage>
</organism>
<dbReference type="EMBL" id="CAXAMM010037691">
    <property type="protein sequence ID" value="CAK9077466.1"/>
    <property type="molecule type" value="Genomic_DNA"/>
</dbReference>
<sequence>MAGVQAERQRARDYITWLKQQRIGPVYIDLTGRSDATEVKVPRELTGILKGTTLRDIEHETKTFCFLEGDVDSSAKKQLQEYIFGLKVDEEFTTPSGVPFHVFIAKAADGTPSILEEVRNRTRVRVQAGGECEV</sequence>
<comment type="caution">
    <text evidence="1">The sequence shown here is derived from an EMBL/GenBank/DDBJ whole genome shotgun (WGS) entry which is preliminary data.</text>
</comment>
<protein>
    <submittedName>
        <fullName evidence="1">Uncharacterized protein</fullName>
    </submittedName>
</protein>